<keyword evidence="2" id="KW-0732">Signal</keyword>
<evidence type="ECO:0000313" key="5">
    <source>
        <dbReference type="Proteomes" id="UP001597452"/>
    </source>
</evidence>
<dbReference type="InterPro" id="IPR030678">
    <property type="entry name" value="Peptide/Ni-bd"/>
</dbReference>
<dbReference type="Pfam" id="PF00496">
    <property type="entry name" value="SBP_bac_5"/>
    <property type="match status" value="1"/>
</dbReference>
<dbReference type="PANTHER" id="PTHR30290">
    <property type="entry name" value="PERIPLASMIC BINDING COMPONENT OF ABC TRANSPORTER"/>
    <property type="match status" value="1"/>
</dbReference>
<proteinExistence type="predicted"/>
<feature type="region of interest" description="Disordered" evidence="1">
    <location>
        <begin position="25"/>
        <end position="57"/>
    </location>
</feature>
<reference evidence="5" key="1">
    <citation type="journal article" date="2019" name="Int. J. Syst. Evol. Microbiol.">
        <title>The Global Catalogue of Microorganisms (GCM) 10K type strain sequencing project: providing services to taxonomists for standard genome sequencing and annotation.</title>
        <authorList>
            <consortium name="The Broad Institute Genomics Platform"/>
            <consortium name="The Broad Institute Genome Sequencing Center for Infectious Disease"/>
            <person name="Wu L."/>
            <person name="Ma J."/>
        </authorList>
    </citation>
    <scope>NUCLEOTIDE SEQUENCE [LARGE SCALE GENOMIC DNA]</scope>
    <source>
        <strain evidence="5">TISTR 1571</strain>
    </source>
</reference>
<accession>A0ABW5QBR8</accession>
<evidence type="ECO:0000313" key="4">
    <source>
        <dbReference type="EMBL" id="MFD2638910.1"/>
    </source>
</evidence>
<dbReference type="Gene3D" id="3.40.190.10">
    <property type="entry name" value="Periplasmic binding protein-like II"/>
    <property type="match status" value="1"/>
</dbReference>
<feature type="signal peptide" evidence="2">
    <location>
        <begin position="1"/>
        <end position="21"/>
    </location>
</feature>
<dbReference type="SUPFAM" id="SSF53850">
    <property type="entry name" value="Periplasmic binding protein-like II"/>
    <property type="match status" value="1"/>
</dbReference>
<dbReference type="Gene3D" id="3.10.105.10">
    <property type="entry name" value="Dipeptide-binding Protein, Domain 3"/>
    <property type="match status" value="1"/>
</dbReference>
<dbReference type="Gene3D" id="3.90.76.10">
    <property type="entry name" value="Dipeptide-binding Protein, Domain 1"/>
    <property type="match status" value="1"/>
</dbReference>
<dbReference type="PROSITE" id="PS51257">
    <property type="entry name" value="PROKAR_LIPOPROTEIN"/>
    <property type="match status" value="1"/>
</dbReference>
<evidence type="ECO:0000259" key="3">
    <source>
        <dbReference type="Pfam" id="PF00496"/>
    </source>
</evidence>
<dbReference type="CDD" id="cd08504">
    <property type="entry name" value="PBP2_OppA"/>
    <property type="match status" value="1"/>
</dbReference>
<evidence type="ECO:0000256" key="2">
    <source>
        <dbReference type="SAM" id="SignalP"/>
    </source>
</evidence>
<dbReference type="RefSeq" id="WP_377328688.1">
    <property type="nucleotide sequence ID" value="NZ_JBHUMZ010000020.1"/>
</dbReference>
<keyword evidence="5" id="KW-1185">Reference proteome</keyword>
<dbReference type="EMBL" id="JBHUMZ010000020">
    <property type="protein sequence ID" value="MFD2638910.1"/>
    <property type="molecule type" value="Genomic_DNA"/>
</dbReference>
<feature type="chain" id="PRO_5046598039" evidence="2">
    <location>
        <begin position="22"/>
        <end position="563"/>
    </location>
</feature>
<dbReference type="Proteomes" id="UP001597452">
    <property type="component" value="Unassembled WGS sequence"/>
</dbReference>
<dbReference type="InterPro" id="IPR000914">
    <property type="entry name" value="SBP_5_dom"/>
</dbReference>
<dbReference type="PANTHER" id="PTHR30290:SF79">
    <property type="entry name" value="DIPEPTIDE-BINDING PROTEIN DPPE"/>
    <property type="match status" value="1"/>
</dbReference>
<evidence type="ECO:0000256" key="1">
    <source>
        <dbReference type="SAM" id="MobiDB-lite"/>
    </source>
</evidence>
<protein>
    <submittedName>
        <fullName evidence="4">Peptide ABC transporter substrate-binding protein</fullName>
    </submittedName>
</protein>
<feature type="domain" description="Solute-binding protein family 5" evidence="3">
    <location>
        <begin position="104"/>
        <end position="483"/>
    </location>
</feature>
<feature type="compositionally biased region" description="Low complexity" evidence="1">
    <location>
        <begin position="33"/>
        <end position="46"/>
    </location>
</feature>
<gene>
    <name evidence="4" type="ORF">ACFSW4_08545</name>
</gene>
<organism evidence="4 5">
    <name type="scientific">Piscibacillus salipiscarius</name>
    <dbReference type="NCBI Taxonomy" id="299480"/>
    <lineage>
        <taxon>Bacteria</taxon>
        <taxon>Bacillati</taxon>
        <taxon>Bacillota</taxon>
        <taxon>Bacilli</taxon>
        <taxon>Bacillales</taxon>
        <taxon>Bacillaceae</taxon>
        <taxon>Piscibacillus</taxon>
    </lineage>
</organism>
<name>A0ABW5QBR8_9BACI</name>
<dbReference type="InterPro" id="IPR039424">
    <property type="entry name" value="SBP_5"/>
</dbReference>
<dbReference type="PIRSF" id="PIRSF002741">
    <property type="entry name" value="MppA"/>
    <property type="match status" value="1"/>
</dbReference>
<sequence length="563" mass="63199">MRNFSKFLLFSLIASLVLVLAACSGGDSEEDTNNNSEGETESNQSEGEGEGEETASKSEQVLNVNIKEEPPSLHPGLASDTTSSSVLDQVFEGLTRINPQGEAEEAMAEDIQVSDDQKTYTFTIREGATWSNGDPVTAQDFEFAWKWVLNPDNAETDYAYQLYPIKNAEAAKSGEASLDEVGITAKDDKTLVVELEQPTPYFEKLTAFHTYYPVNKNAVEGNDEWYTDAGEQYVTNGPFLLDSWTHKDKIVLKKNPDYWDAENVSLETVNMFMVENENTALNMFKNGELDWVGSPFDSVPLAAMDQLKQEDKLNISPLAGVYYYAFNVEKEPFNNAKIRRAFALAINRQAIVENITKGGQLPAMALVPPTIWEENEEGYFEDNNVEKAKQLLEEGLEEEGLSELPKVTISYNTSEAHAAIAQAIQDMWRQNLGVDVELANEEWQVYLDTMGNGNFQVGRMGWLADFNDAINFLEIFQSKGGNNYTNWESEEYASLLEESRTITDPEERKSVLKEAEQIFMDELPLAPIYFYTNVYTKKDYVKDVKPSAMGSINLKYGSIESAE</sequence>
<comment type="caution">
    <text evidence="4">The sequence shown here is derived from an EMBL/GenBank/DDBJ whole genome shotgun (WGS) entry which is preliminary data.</text>
</comment>